<comment type="caution">
    <text evidence="1">The sequence shown here is derived from an EMBL/GenBank/DDBJ whole genome shotgun (WGS) entry which is preliminary data.</text>
</comment>
<sequence>MAGGFQVDLEALIGASKGVLDLARDFQNTDVKNFLPDQSAAGSTALAKALDEFGDRWNRGIDNLMKDSTEIAGRLGETAVAYIEADRAVAQTFRDLLARLESSGPIG</sequence>
<evidence type="ECO:0000313" key="1">
    <source>
        <dbReference type="EMBL" id="GAA0629107.1"/>
    </source>
</evidence>
<dbReference type="Proteomes" id="UP001500957">
    <property type="component" value="Unassembled WGS sequence"/>
</dbReference>
<name>A0ABN1H509_9ACTN</name>
<dbReference type="EMBL" id="BAAAHE010000035">
    <property type="protein sequence ID" value="GAA0629107.1"/>
    <property type="molecule type" value="Genomic_DNA"/>
</dbReference>
<gene>
    <name evidence="1" type="ORF">GCM10009547_35920</name>
</gene>
<organism evidence="1 2">
    <name type="scientific">Sporichthya brevicatena</name>
    <dbReference type="NCBI Taxonomy" id="171442"/>
    <lineage>
        <taxon>Bacteria</taxon>
        <taxon>Bacillati</taxon>
        <taxon>Actinomycetota</taxon>
        <taxon>Actinomycetes</taxon>
        <taxon>Sporichthyales</taxon>
        <taxon>Sporichthyaceae</taxon>
        <taxon>Sporichthya</taxon>
    </lineage>
</organism>
<proteinExistence type="predicted"/>
<keyword evidence="2" id="KW-1185">Reference proteome</keyword>
<accession>A0ABN1H509</accession>
<dbReference type="RefSeq" id="WP_344607276.1">
    <property type="nucleotide sequence ID" value="NZ_BAAAHE010000035.1"/>
</dbReference>
<protein>
    <submittedName>
        <fullName evidence="1">Uncharacterized protein</fullName>
    </submittedName>
</protein>
<reference evidence="1 2" key="1">
    <citation type="journal article" date="2019" name="Int. J. Syst. Evol. Microbiol.">
        <title>The Global Catalogue of Microorganisms (GCM) 10K type strain sequencing project: providing services to taxonomists for standard genome sequencing and annotation.</title>
        <authorList>
            <consortium name="The Broad Institute Genomics Platform"/>
            <consortium name="The Broad Institute Genome Sequencing Center for Infectious Disease"/>
            <person name="Wu L."/>
            <person name="Ma J."/>
        </authorList>
    </citation>
    <scope>NUCLEOTIDE SEQUENCE [LARGE SCALE GENOMIC DNA]</scope>
    <source>
        <strain evidence="1 2">JCM 10671</strain>
    </source>
</reference>
<evidence type="ECO:0000313" key="2">
    <source>
        <dbReference type="Proteomes" id="UP001500957"/>
    </source>
</evidence>